<evidence type="ECO:0000256" key="2">
    <source>
        <dbReference type="SAM" id="Phobius"/>
    </source>
</evidence>
<evidence type="ECO:0000259" key="4">
    <source>
        <dbReference type="Pfam" id="PF14257"/>
    </source>
</evidence>
<keyword evidence="2" id="KW-1133">Transmembrane helix</keyword>
<keyword evidence="5" id="KW-0862">Zinc</keyword>
<accession>A0A1M5WL63</accession>
<keyword evidence="5" id="KW-0863">Zinc-finger</keyword>
<dbReference type="GO" id="GO:0008270">
    <property type="term" value="F:zinc ion binding"/>
    <property type="evidence" value="ECO:0007669"/>
    <property type="project" value="UniProtKB-KW"/>
</dbReference>
<evidence type="ECO:0000313" key="6">
    <source>
        <dbReference type="Proteomes" id="UP000183967"/>
    </source>
</evidence>
<dbReference type="Proteomes" id="UP000183967">
    <property type="component" value="Unassembled WGS sequence"/>
</dbReference>
<sequence length="395" mass="46630">MDCKSFEEKISFYIDDMLDEAEKDELELHLKKCNKCRILFENINSIVNYAKDCEEIELPEDFNEKLKTRLKEVEKPRSYKNRFKILSMIAATFLVVIISISIFTSNNSKIEESSMYYTKEAAIDAQMPKRSRISQPKLDRAKVSSYNDSNGMNTDKGNVKQDKLEKRKIINEAYIELDIEDYDKVFNEIIDYVKSLGGFIEDSEVEHQNSDFKERKEPLKRGYLRIRIPSDKFEDAIKYIDGLGIIKRKSLTGRDVTQQYYDIENRVKNLKIQEERLREILRKAEKVEDILMIENELRRVRTEIDQNTSTLKKWDNLVSLATINVRLNEVETLNKRIKNVDKNIFEKSKEGFITTINNIINLFEKTIVFLITISPIIILIFILFMIAYFLYKKKH</sequence>
<dbReference type="AlphaFoldDB" id="A0A1M5WL63"/>
<feature type="transmembrane region" description="Helical" evidence="2">
    <location>
        <begin position="85"/>
        <end position="104"/>
    </location>
</feature>
<reference evidence="6" key="1">
    <citation type="submission" date="2016-11" db="EMBL/GenBank/DDBJ databases">
        <authorList>
            <person name="Varghese N."/>
            <person name="Submissions S."/>
        </authorList>
    </citation>
    <scope>NUCLEOTIDE SEQUENCE [LARGE SCALE GENOMIC DNA]</scope>
    <source>
        <strain evidence="6">DSM 13643</strain>
    </source>
</reference>
<proteinExistence type="predicted"/>
<name>A0A1M5WL63_9FIRM</name>
<keyword evidence="5" id="KW-0479">Metal-binding</keyword>
<protein>
    <submittedName>
        <fullName evidence="5">Putative zinc-finger</fullName>
    </submittedName>
</protein>
<keyword evidence="6" id="KW-1185">Reference proteome</keyword>
<feature type="region of interest" description="Disordered" evidence="1">
    <location>
        <begin position="138"/>
        <end position="158"/>
    </location>
</feature>
<keyword evidence="2" id="KW-0812">Transmembrane</keyword>
<organism evidence="5 6">
    <name type="scientific">Caloranaerobacter azorensis DSM 13643</name>
    <dbReference type="NCBI Taxonomy" id="1121264"/>
    <lineage>
        <taxon>Bacteria</taxon>
        <taxon>Bacillati</taxon>
        <taxon>Bacillota</taxon>
        <taxon>Tissierellia</taxon>
        <taxon>Tissierellales</taxon>
        <taxon>Thermohalobacteraceae</taxon>
        <taxon>Caloranaerobacter</taxon>
    </lineage>
</organism>
<dbReference type="OrthoDB" id="9808253at2"/>
<feature type="domain" description="DUF4349" evidence="4">
    <location>
        <begin position="167"/>
        <end position="386"/>
    </location>
</feature>
<evidence type="ECO:0000256" key="1">
    <source>
        <dbReference type="SAM" id="MobiDB-lite"/>
    </source>
</evidence>
<gene>
    <name evidence="5" type="ORF">SAMN02745135_02532</name>
</gene>
<feature type="transmembrane region" description="Helical" evidence="2">
    <location>
        <begin position="367"/>
        <end position="391"/>
    </location>
</feature>
<keyword evidence="2" id="KW-0472">Membrane</keyword>
<dbReference type="Pfam" id="PF13490">
    <property type="entry name" value="zf-HC2"/>
    <property type="match status" value="1"/>
</dbReference>
<dbReference type="RefSeq" id="WP_073198064.1">
    <property type="nucleotide sequence ID" value="NZ_FQXO01000118.1"/>
</dbReference>
<feature type="domain" description="Putative zinc-finger" evidence="3">
    <location>
        <begin position="3"/>
        <end position="37"/>
    </location>
</feature>
<feature type="compositionally biased region" description="Polar residues" evidence="1">
    <location>
        <begin position="144"/>
        <end position="156"/>
    </location>
</feature>
<evidence type="ECO:0000313" key="5">
    <source>
        <dbReference type="EMBL" id="SHH88188.1"/>
    </source>
</evidence>
<dbReference type="InterPro" id="IPR025645">
    <property type="entry name" value="DUF4349"/>
</dbReference>
<evidence type="ECO:0000259" key="3">
    <source>
        <dbReference type="Pfam" id="PF13490"/>
    </source>
</evidence>
<dbReference type="InterPro" id="IPR027383">
    <property type="entry name" value="Znf_put"/>
</dbReference>
<dbReference type="Pfam" id="PF14257">
    <property type="entry name" value="DUF4349"/>
    <property type="match status" value="1"/>
</dbReference>
<dbReference type="EMBL" id="FQXO01000118">
    <property type="protein sequence ID" value="SHH88188.1"/>
    <property type="molecule type" value="Genomic_DNA"/>
</dbReference>